<keyword evidence="3" id="KW-1185">Reference proteome</keyword>
<feature type="transmembrane region" description="Helical" evidence="1">
    <location>
        <begin position="84"/>
        <end position="103"/>
    </location>
</feature>
<dbReference type="RefSeq" id="WP_035441698.1">
    <property type="nucleotide sequence ID" value="NZ_JAFBCV010000035.1"/>
</dbReference>
<feature type="transmembrane region" description="Helical" evidence="1">
    <location>
        <begin position="225"/>
        <end position="242"/>
    </location>
</feature>
<dbReference type="InterPro" id="IPR007163">
    <property type="entry name" value="VCA0040-like"/>
</dbReference>
<accession>A0ABS2T0S4</accession>
<dbReference type="EMBL" id="JAFBCV010000035">
    <property type="protein sequence ID" value="MBM7841382.1"/>
    <property type="molecule type" value="Genomic_DNA"/>
</dbReference>
<evidence type="ECO:0000313" key="3">
    <source>
        <dbReference type="Proteomes" id="UP001179280"/>
    </source>
</evidence>
<organism evidence="2 3">
    <name type="scientific">Shouchella xiaoxiensis</name>
    <dbReference type="NCBI Taxonomy" id="766895"/>
    <lineage>
        <taxon>Bacteria</taxon>
        <taxon>Bacillati</taxon>
        <taxon>Bacillota</taxon>
        <taxon>Bacilli</taxon>
        <taxon>Bacillales</taxon>
        <taxon>Bacillaceae</taxon>
        <taxon>Shouchella</taxon>
    </lineage>
</organism>
<feature type="transmembrane region" description="Helical" evidence="1">
    <location>
        <begin position="146"/>
        <end position="165"/>
    </location>
</feature>
<comment type="caution">
    <text evidence="2">The sequence shown here is derived from an EMBL/GenBank/DDBJ whole genome shotgun (WGS) entry which is preliminary data.</text>
</comment>
<dbReference type="PANTHER" id="PTHR37308">
    <property type="entry name" value="INTEGRAL MEMBRANE PROTEIN"/>
    <property type="match status" value="1"/>
</dbReference>
<keyword evidence="1" id="KW-0472">Membrane</keyword>
<sequence length="275" mass="29864">MIRLKTLLHGAAMGITELVPGVSSSTIAMLMGIYEKLLAAISDLTTGNWKRGLSFLIPLGIGMVASVLLFVSIIRYLLGEHNQPMMFLFMGLVLGILPFLWRSAHAETNRPFRPIHFIIIAAAFILVATTSFFGESGQEVMTDLTIGSYVYLFISGWIASTALVLPGISGSLMFMILGVYYTAIAAVDDFNFPVIITIGLGVLVGLLITSRIVRYLLRAYTQATYSAMIGLVAGSLIVIFPGTFPTTFLYTLVCVMTFIFGLSTALTFGKAERSQ</sequence>
<name>A0ABS2T0S4_9BACI</name>
<feature type="transmembrane region" description="Helical" evidence="1">
    <location>
        <begin position="194"/>
        <end position="213"/>
    </location>
</feature>
<protein>
    <submittedName>
        <fullName evidence="2">Membrane protein</fullName>
    </submittedName>
</protein>
<keyword evidence="1" id="KW-0812">Transmembrane</keyword>
<feature type="transmembrane region" description="Helical" evidence="1">
    <location>
        <begin position="12"/>
        <end position="34"/>
    </location>
</feature>
<feature type="transmembrane region" description="Helical" evidence="1">
    <location>
        <begin position="172"/>
        <end position="188"/>
    </location>
</feature>
<gene>
    <name evidence="2" type="ORF">JOC54_004686</name>
</gene>
<proteinExistence type="predicted"/>
<dbReference type="PANTHER" id="PTHR37308:SF1">
    <property type="entry name" value="POLYPRENYL-PHOSPHATE TRANSPORTER"/>
    <property type="match status" value="1"/>
</dbReference>
<evidence type="ECO:0000313" key="2">
    <source>
        <dbReference type="EMBL" id="MBM7841382.1"/>
    </source>
</evidence>
<feature type="transmembrane region" description="Helical" evidence="1">
    <location>
        <begin position="248"/>
        <end position="269"/>
    </location>
</feature>
<dbReference type="Proteomes" id="UP001179280">
    <property type="component" value="Unassembled WGS sequence"/>
</dbReference>
<dbReference type="Pfam" id="PF04018">
    <property type="entry name" value="VCA0040-like"/>
    <property type="match status" value="1"/>
</dbReference>
<evidence type="ECO:0000256" key="1">
    <source>
        <dbReference type="SAM" id="Phobius"/>
    </source>
</evidence>
<feature type="transmembrane region" description="Helical" evidence="1">
    <location>
        <begin position="55"/>
        <end position="78"/>
    </location>
</feature>
<keyword evidence="1" id="KW-1133">Transmembrane helix</keyword>
<reference evidence="2" key="1">
    <citation type="submission" date="2021-01" db="EMBL/GenBank/DDBJ databases">
        <title>Genomic Encyclopedia of Type Strains, Phase IV (KMG-IV): sequencing the most valuable type-strain genomes for metagenomic binning, comparative biology and taxonomic classification.</title>
        <authorList>
            <person name="Goeker M."/>
        </authorList>
    </citation>
    <scope>NUCLEOTIDE SEQUENCE</scope>
    <source>
        <strain evidence="2">DSM 21943</strain>
    </source>
</reference>
<feature type="transmembrane region" description="Helical" evidence="1">
    <location>
        <begin position="115"/>
        <end position="134"/>
    </location>
</feature>